<accession>A0A382RCL1</accession>
<proteinExistence type="predicted"/>
<name>A0A382RCL1_9ZZZZ</name>
<feature type="transmembrane region" description="Helical" evidence="1">
    <location>
        <begin position="107"/>
        <end position="126"/>
    </location>
</feature>
<keyword evidence="1" id="KW-0472">Membrane</keyword>
<gene>
    <name evidence="2" type="ORF">METZ01_LOCUS348297</name>
</gene>
<protein>
    <submittedName>
        <fullName evidence="2">Uncharacterized protein</fullName>
    </submittedName>
</protein>
<feature type="transmembrane region" description="Helical" evidence="1">
    <location>
        <begin position="49"/>
        <end position="68"/>
    </location>
</feature>
<keyword evidence="1" id="KW-0812">Transmembrane</keyword>
<dbReference type="Pfam" id="PF20134">
    <property type="entry name" value="DUF6524"/>
    <property type="match status" value="1"/>
</dbReference>
<organism evidence="2">
    <name type="scientific">marine metagenome</name>
    <dbReference type="NCBI Taxonomy" id="408172"/>
    <lineage>
        <taxon>unclassified sequences</taxon>
        <taxon>metagenomes</taxon>
        <taxon>ecological metagenomes</taxon>
    </lineage>
</organism>
<dbReference type="EMBL" id="UINC01120760">
    <property type="protein sequence ID" value="SVC95443.1"/>
    <property type="molecule type" value="Genomic_DNA"/>
</dbReference>
<keyword evidence="1" id="KW-1133">Transmembrane helix</keyword>
<sequence length="144" mass="16132">MASRRVKFTWTNYLIRLAAALALVFSTYNPSEWSFFHWVQPATLDFAKANVFMALAGIVLLIAWVIFLRATMHSLGVIGTLLAVAFFGILIWVVLTYLPNLKNNLEIMTWLVLVGMAGVLSAGISWSHVRRRMTGQIDVDETDG</sequence>
<feature type="transmembrane region" description="Helical" evidence="1">
    <location>
        <begin position="75"/>
        <end position="95"/>
    </location>
</feature>
<dbReference type="AlphaFoldDB" id="A0A382RCL1"/>
<dbReference type="InterPro" id="IPR045387">
    <property type="entry name" value="DUF6524"/>
</dbReference>
<evidence type="ECO:0000256" key="1">
    <source>
        <dbReference type="SAM" id="Phobius"/>
    </source>
</evidence>
<feature type="transmembrane region" description="Helical" evidence="1">
    <location>
        <begin position="12"/>
        <end position="29"/>
    </location>
</feature>
<reference evidence="2" key="1">
    <citation type="submission" date="2018-05" db="EMBL/GenBank/DDBJ databases">
        <authorList>
            <person name="Lanie J.A."/>
            <person name="Ng W.-L."/>
            <person name="Kazmierczak K.M."/>
            <person name="Andrzejewski T.M."/>
            <person name="Davidsen T.M."/>
            <person name="Wayne K.J."/>
            <person name="Tettelin H."/>
            <person name="Glass J.I."/>
            <person name="Rusch D."/>
            <person name="Podicherti R."/>
            <person name="Tsui H.-C.T."/>
            <person name="Winkler M.E."/>
        </authorList>
    </citation>
    <scope>NUCLEOTIDE SEQUENCE</scope>
</reference>
<evidence type="ECO:0000313" key="2">
    <source>
        <dbReference type="EMBL" id="SVC95443.1"/>
    </source>
</evidence>